<dbReference type="HAMAP" id="MF_00688">
    <property type="entry name" value="Leu_Phe_trans"/>
    <property type="match status" value="1"/>
</dbReference>
<organism evidence="5 6">
    <name type="scientific">Gillisia lutea</name>
    <dbReference type="NCBI Taxonomy" id="2909668"/>
    <lineage>
        <taxon>Bacteria</taxon>
        <taxon>Pseudomonadati</taxon>
        <taxon>Bacteroidota</taxon>
        <taxon>Flavobacteriia</taxon>
        <taxon>Flavobacteriales</taxon>
        <taxon>Flavobacteriaceae</taxon>
        <taxon>Gillisia</taxon>
    </lineage>
</organism>
<dbReference type="Pfam" id="PF03588">
    <property type="entry name" value="Leu_Phe_trans"/>
    <property type="match status" value="1"/>
</dbReference>
<dbReference type="Gene3D" id="3.40.630.70">
    <property type="entry name" value="Leucyl/phenylalanyl-tRNA-protein transferase, C-terminal domain"/>
    <property type="match status" value="1"/>
</dbReference>
<keyword evidence="1 4" id="KW-0963">Cytoplasm</keyword>
<comment type="subcellular location">
    <subcellularLocation>
        <location evidence="4">Cytoplasm</location>
    </subcellularLocation>
</comment>
<dbReference type="PANTHER" id="PTHR30098">
    <property type="entry name" value="LEUCYL/PHENYLALANYL-TRNA--PROTEIN TRANSFERASE"/>
    <property type="match status" value="1"/>
</dbReference>
<comment type="catalytic activity">
    <reaction evidence="4">
        <text>L-phenylalanyl-tRNA(Phe) + an N-terminal L-alpha-aminoacyl-[protein] = an N-terminal L-phenylalanyl-L-alpha-aminoacyl-[protein] + tRNA(Phe)</text>
        <dbReference type="Rhea" id="RHEA:43632"/>
        <dbReference type="Rhea" id="RHEA-COMP:9668"/>
        <dbReference type="Rhea" id="RHEA-COMP:9699"/>
        <dbReference type="Rhea" id="RHEA-COMP:10636"/>
        <dbReference type="Rhea" id="RHEA-COMP:10637"/>
        <dbReference type="ChEBI" id="CHEBI:78442"/>
        <dbReference type="ChEBI" id="CHEBI:78531"/>
        <dbReference type="ChEBI" id="CHEBI:78597"/>
        <dbReference type="ChEBI" id="CHEBI:83561"/>
        <dbReference type="EC" id="2.3.2.6"/>
    </reaction>
</comment>
<keyword evidence="3 4" id="KW-0012">Acyltransferase</keyword>
<proteinExistence type="inferred from homology"/>
<protein>
    <recommendedName>
        <fullName evidence="4">Leucyl/phenylalanyl-tRNA--protein transferase</fullName>
        <ecNumber evidence="4">2.3.2.6</ecNumber>
    </recommendedName>
    <alternativeName>
        <fullName evidence="4">L/F-transferase</fullName>
    </alternativeName>
    <alternativeName>
        <fullName evidence="4">Leucyltransferase</fullName>
    </alternativeName>
    <alternativeName>
        <fullName evidence="4">Phenyalanyltransferase</fullName>
    </alternativeName>
</protein>
<dbReference type="SUPFAM" id="SSF55729">
    <property type="entry name" value="Acyl-CoA N-acyltransferases (Nat)"/>
    <property type="match status" value="1"/>
</dbReference>
<accession>A0ABS9EC14</accession>
<dbReference type="EMBL" id="JAKGTH010000006">
    <property type="protein sequence ID" value="MCF4100418.1"/>
    <property type="molecule type" value="Genomic_DNA"/>
</dbReference>
<dbReference type="InterPro" id="IPR016181">
    <property type="entry name" value="Acyl_CoA_acyltransferase"/>
</dbReference>
<sequence length="213" mass="24177">MHKKSLKYQFPSVDQANEDGLLAIGGDLSAGRLLYAYNHGIFPWYDASQPILWWSPDPRMVLFPKKLKVSKSMKQLLKKETFKVTYNIAFKEVAANCATIKREDQDGTWITSEMQEAYSKLHTLGSVLSVEVWLEGGLVGGLYGVYLKEKKIFCGESMFSKVSNASKYGFIKLVEKLKEEGVKLIDCQVYTPHLESLGAEEISREEFLKFLKS</sequence>
<name>A0ABS9EC14_9FLAO</name>
<evidence type="ECO:0000256" key="4">
    <source>
        <dbReference type="HAMAP-Rule" id="MF_00688"/>
    </source>
</evidence>
<comment type="similarity">
    <text evidence="4">Belongs to the L/F-transferase family.</text>
</comment>
<evidence type="ECO:0000313" key="5">
    <source>
        <dbReference type="EMBL" id="MCF4100418.1"/>
    </source>
</evidence>
<gene>
    <name evidence="4 5" type="primary">aat</name>
    <name evidence="5" type="ORF">L1I30_01950</name>
</gene>
<dbReference type="EC" id="2.3.2.6" evidence="4"/>
<dbReference type="InterPro" id="IPR004616">
    <property type="entry name" value="Leu/Phe-tRNA_Trfase"/>
</dbReference>
<comment type="function">
    <text evidence="4">Functions in the N-end rule pathway of protein degradation where it conjugates Leu, Phe and, less efficiently, Met from aminoacyl-tRNAs to the N-termini of proteins containing an N-terminal arginine or lysine.</text>
</comment>
<dbReference type="RefSeq" id="WP_236132565.1">
    <property type="nucleotide sequence ID" value="NZ_JAKGTH010000006.1"/>
</dbReference>
<comment type="catalytic activity">
    <reaction evidence="4">
        <text>N-terminal L-lysyl-[protein] + L-leucyl-tRNA(Leu) = N-terminal L-leucyl-L-lysyl-[protein] + tRNA(Leu) + H(+)</text>
        <dbReference type="Rhea" id="RHEA:12340"/>
        <dbReference type="Rhea" id="RHEA-COMP:9613"/>
        <dbReference type="Rhea" id="RHEA-COMP:9622"/>
        <dbReference type="Rhea" id="RHEA-COMP:12670"/>
        <dbReference type="Rhea" id="RHEA-COMP:12671"/>
        <dbReference type="ChEBI" id="CHEBI:15378"/>
        <dbReference type="ChEBI" id="CHEBI:65249"/>
        <dbReference type="ChEBI" id="CHEBI:78442"/>
        <dbReference type="ChEBI" id="CHEBI:78494"/>
        <dbReference type="ChEBI" id="CHEBI:133043"/>
        <dbReference type="EC" id="2.3.2.6"/>
    </reaction>
</comment>
<dbReference type="InterPro" id="IPR042203">
    <property type="entry name" value="Leu/Phe-tRNA_Trfase_C"/>
</dbReference>
<dbReference type="GO" id="GO:0008914">
    <property type="term" value="F:leucyl-tRNA--protein transferase activity"/>
    <property type="evidence" value="ECO:0007669"/>
    <property type="project" value="UniProtKB-EC"/>
</dbReference>
<evidence type="ECO:0000256" key="3">
    <source>
        <dbReference type="ARBA" id="ARBA00023315"/>
    </source>
</evidence>
<comment type="catalytic activity">
    <reaction evidence="4">
        <text>N-terminal L-arginyl-[protein] + L-leucyl-tRNA(Leu) = N-terminal L-leucyl-L-arginyl-[protein] + tRNA(Leu) + H(+)</text>
        <dbReference type="Rhea" id="RHEA:50416"/>
        <dbReference type="Rhea" id="RHEA-COMP:9613"/>
        <dbReference type="Rhea" id="RHEA-COMP:9622"/>
        <dbReference type="Rhea" id="RHEA-COMP:12672"/>
        <dbReference type="Rhea" id="RHEA-COMP:12673"/>
        <dbReference type="ChEBI" id="CHEBI:15378"/>
        <dbReference type="ChEBI" id="CHEBI:64719"/>
        <dbReference type="ChEBI" id="CHEBI:78442"/>
        <dbReference type="ChEBI" id="CHEBI:78494"/>
        <dbReference type="ChEBI" id="CHEBI:133044"/>
        <dbReference type="EC" id="2.3.2.6"/>
    </reaction>
</comment>
<dbReference type="Gene3D" id="3.30.70.3550">
    <property type="entry name" value="Leucyl/phenylalanyl-tRNA-protein transferase, N-terminal domain"/>
    <property type="match status" value="1"/>
</dbReference>
<dbReference type="Proteomes" id="UP001179363">
    <property type="component" value="Unassembled WGS sequence"/>
</dbReference>
<dbReference type="InterPro" id="IPR042221">
    <property type="entry name" value="Leu/Phe-tRNA_Trfase_N"/>
</dbReference>
<dbReference type="NCBIfam" id="TIGR00667">
    <property type="entry name" value="aat"/>
    <property type="match status" value="1"/>
</dbReference>
<reference evidence="5" key="1">
    <citation type="submission" date="2022-01" db="EMBL/GenBank/DDBJ databases">
        <title>Gillisia lutea sp. nov., isolated from marine plastic residues from the Malvarosa beach (Valencia, Spain).</title>
        <authorList>
            <person name="Vidal-Verdu A."/>
            <person name="Molina-Menor E."/>
            <person name="Satari L."/>
            <person name="Pascual J."/>
            <person name="Pereto J."/>
            <person name="Porcar M."/>
        </authorList>
    </citation>
    <scope>NUCLEOTIDE SEQUENCE</scope>
    <source>
        <strain evidence="5">M10.2A</strain>
    </source>
</reference>
<evidence type="ECO:0000313" key="6">
    <source>
        <dbReference type="Proteomes" id="UP001179363"/>
    </source>
</evidence>
<comment type="caution">
    <text evidence="5">The sequence shown here is derived from an EMBL/GenBank/DDBJ whole genome shotgun (WGS) entry which is preliminary data.</text>
</comment>
<evidence type="ECO:0000256" key="2">
    <source>
        <dbReference type="ARBA" id="ARBA00022679"/>
    </source>
</evidence>
<dbReference type="PANTHER" id="PTHR30098:SF2">
    <property type="entry name" value="LEUCYL_PHENYLALANYL-TRNA--PROTEIN TRANSFERASE"/>
    <property type="match status" value="1"/>
</dbReference>
<keyword evidence="6" id="KW-1185">Reference proteome</keyword>
<keyword evidence="2 4" id="KW-0808">Transferase</keyword>
<evidence type="ECO:0000256" key="1">
    <source>
        <dbReference type="ARBA" id="ARBA00022490"/>
    </source>
</evidence>